<reference evidence="2" key="1">
    <citation type="journal article" date="2020" name="Stud. Mycol.">
        <title>101 Dothideomycetes genomes: a test case for predicting lifestyles and emergence of pathogens.</title>
        <authorList>
            <person name="Haridas S."/>
            <person name="Albert R."/>
            <person name="Binder M."/>
            <person name="Bloem J."/>
            <person name="Labutti K."/>
            <person name="Salamov A."/>
            <person name="Andreopoulos B."/>
            <person name="Baker S."/>
            <person name="Barry K."/>
            <person name="Bills G."/>
            <person name="Bluhm B."/>
            <person name="Cannon C."/>
            <person name="Castanera R."/>
            <person name="Culley D."/>
            <person name="Daum C."/>
            <person name="Ezra D."/>
            <person name="Gonzalez J."/>
            <person name="Henrissat B."/>
            <person name="Kuo A."/>
            <person name="Liang C."/>
            <person name="Lipzen A."/>
            <person name="Lutzoni F."/>
            <person name="Magnuson J."/>
            <person name="Mondo S."/>
            <person name="Nolan M."/>
            <person name="Ohm R."/>
            <person name="Pangilinan J."/>
            <person name="Park H.-J."/>
            <person name="Ramirez L."/>
            <person name="Alfaro M."/>
            <person name="Sun H."/>
            <person name="Tritt A."/>
            <person name="Yoshinaga Y."/>
            <person name="Zwiers L.-H."/>
            <person name="Turgeon B."/>
            <person name="Goodwin S."/>
            <person name="Spatafora J."/>
            <person name="Crous P."/>
            <person name="Grigoriev I."/>
        </authorList>
    </citation>
    <scope>NUCLEOTIDE SEQUENCE</scope>
    <source>
        <strain evidence="2">CBS 107.79</strain>
    </source>
</reference>
<dbReference type="OrthoDB" id="5130013at2759"/>
<evidence type="ECO:0000313" key="3">
    <source>
        <dbReference type="Proteomes" id="UP000800036"/>
    </source>
</evidence>
<evidence type="ECO:0000313" key="2">
    <source>
        <dbReference type="EMBL" id="KAF1979172.1"/>
    </source>
</evidence>
<evidence type="ECO:0000256" key="1">
    <source>
        <dbReference type="SAM" id="MobiDB-lite"/>
    </source>
</evidence>
<dbReference type="InterPro" id="IPR021858">
    <property type="entry name" value="Fun_TF"/>
</dbReference>
<gene>
    <name evidence="2" type="ORF">BU23DRAFT_642362</name>
</gene>
<organism evidence="2 3">
    <name type="scientific">Bimuria novae-zelandiae CBS 107.79</name>
    <dbReference type="NCBI Taxonomy" id="1447943"/>
    <lineage>
        <taxon>Eukaryota</taxon>
        <taxon>Fungi</taxon>
        <taxon>Dikarya</taxon>
        <taxon>Ascomycota</taxon>
        <taxon>Pezizomycotina</taxon>
        <taxon>Dothideomycetes</taxon>
        <taxon>Pleosporomycetidae</taxon>
        <taxon>Pleosporales</taxon>
        <taxon>Massarineae</taxon>
        <taxon>Didymosphaeriaceae</taxon>
        <taxon>Bimuria</taxon>
    </lineage>
</organism>
<sequence length="284" mass="32235">MLMRMALGSKTVASTAVLYALLGFSSLSRYGYNEQALQLKIFSLHALVKAAETKMDHVDGTRHIAAGMLLCSIEVHQSSWSASEWTWYLNGIKTLTHSNNAHLNCKLDDEESNMLLNWVYYHDVMKRFSIRHWGFGPKDTSRRSRAVPEVRSGNTAREEVPSEYFVKCQKLLKPEPWVAATLKLMSEICDAVPTKPCLKFLKAEQLKYHINLIKILDWKIRNIPIPSPGEKDVDQGKKTWIRPKSHASTSSPCLFTSIESPEIYSTRVPRYASIFTTLLLSCPS</sequence>
<dbReference type="EMBL" id="ML976658">
    <property type="protein sequence ID" value="KAF1979172.1"/>
    <property type="molecule type" value="Genomic_DNA"/>
</dbReference>
<keyword evidence="3" id="KW-1185">Reference proteome</keyword>
<accession>A0A6A5VTZ0</accession>
<dbReference type="Proteomes" id="UP000800036">
    <property type="component" value="Unassembled WGS sequence"/>
</dbReference>
<protein>
    <recommendedName>
        <fullName evidence="4">Transcription factor domain-containing protein</fullName>
    </recommendedName>
</protein>
<evidence type="ECO:0008006" key="4">
    <source>
        <dbReference type="Google" id="ProtNLM"/>
    </source>
</evidence>
<dbReference type="Pfam" id="PF11951">
    <property type="entry name" value="Fungal_trans_2"/>
    <property type="match status" value="1"/>
</dbReference>
<proteinExistence type="predicted"/>
<name>A0A6A5VTZ0_9PLEO</name>
<feature type="region of interest" description="Disordered" evidence="1">
    <location>
        <begin position="229"/>
        <end position="250"/>
    </location>
</feature>
<dbReference type="AlphaFoldDB" id="A0A6A5VTZ0"/>